<gene>
    <name evidence="1" type="ORF">K3181_06530</name>
</gene>
<accession>A0ABS7JTX3</accession>
<keyword evidence="2" id="KW-1185">Reference proteome</keyword>
<dbReference type="EMBL" id="JAIGNU010000001">
    <property type="protein sequence ID" value="MBX7501092.1"/>
    <property type="molecule type" value="Genomic_DNA"/>
</dbReference>
<dbReference type="RefSeq" id="WP_221601973.1">
    <property type="nucleotide sequence ID" value="NZ_JAIGNU010000001.1"/>
</dbReference>
<reference evidence="1 2" key="1">
    <citation type="submission" date="2021-08" db="EMBL/GenBank/DDBJ databases">
        <title>Comparative Genomics Analysis of the Genus Qipengyuania Reveals Extensive Genetic Diversity and Metabolic Versatility, Including the Description of Fifteen Novel Species.</title>
        <authorList>
            <person name="Liu Y."/>
        </authorList>
    </citation>
    <scope>NUCLEOTIDE SEQUENCE [LARGE SCALE GENOMIC DNA]</scope>
    <source>
        <strain evidence="1 2">YG27</strain>
    </source>
</reference>
<evidence type="ECO:0000313" key="1">
    <source>
        <dbReference type="EMBL" id="MBX7501092.1"/>
    </source>
</evidence>
<evidence type="ECO:0000313" key="2">
    <source>
        <dbReference type="Proteomes" id="UP000782554"/>
    </source>
</evidence>
<protein>
    <submittedName>
        <fullName evidence="1">Uncharacterized protein</fullName>
    </submittedName>
</protein>
<dbReference type="Proteomes" id="UP000782554">
    <property type="component" value="Unassembled WGS sequence"/>
</dbReference>
<sequence length="83" mass="9732">MEFENSDFIALVKRTREKFGCSIQEAHDLIFADDEMRRLVALRINRNPACRKMASRDLYAHGPDSRFVREGESLRFKRGDGQR</sequence>
<comment type="caution">
    <text evidence="1">The sequence shown here is derived from an EMBL/GenBank/DDBJ whole genome shotgun (WGS) entry which is preliminary data.</text>
</comment>
<organism evidence="1 2">
    <name type="scientific">Qipengyuania mesophila</name>
    <dbReference type="NCBI Taxonomy" id="2867246"/>
    <lineage>
        <taxon>Bacteria</taxon>
        <taxon>Pseudomonadati</taxon>
        <taxon>Pseudomonadota</taxon>
        <taxon>Alphaproteobacteria</taxon>
        <taxon>Sphingomonadales</taxon>
        <taxon>Erythrobacteraceae</taxon>
        <taxon>Qipengyuania</taxon>
    </lineage>
</organism>
<name>A0ABS7JTX3_9SPHN</name>
<proteinExistence type="predicted"/>